<dbReference type="AlphaFoldDB" id="A0A0G4E5D2"/>
<gene>
    <name evidence="1" type="ORF">PQBR57_0275</name>
</gene>
<dbReference type="EMBL" id="LN713926">
    <property type="protein sequence ID" value="CEK42228.1"/>
    <property type="molecule type" value="Genomic_DNA"/>
</dbReference>
<geneLocation type="plasmid" evidence="1">
    <name>pQBR57</name>
</geneLocation>
<name>A0A0G4E5D2_PSEFS</name>
<reference evidence="1" key="2">
    <citation type="submission" date="2015-06" db="EMBL/GenBank/DDBJ databases">
        <title>Environmentally co-occuring mercury resistance plasmids are genetically and phenotypically diverse and confer variable context-dependent fitness effects.</title>
        <authorList>
            <person name="Hall J.P.J."/>
            <person name="Harrison E."/>
            <person name="Lilley A.K."/>
            <person name="Paterson S."/>
            <person name="Spiers A.J."/>
            <person name="Brockhurst M.A."/>
        </authorList>
    </citation>
    <scope>NUCLEOTIDE SEQUENCE [LARGE SCALE GENOMIC DNA]</scope>
    <source>
        <strain evidence="1">SBW25</strain>
        <plasmid evidence="1">pQBR57</plasmid>
    </source>
</reference>
<evidence type="ECO:0000313" key="1">
    <source>
        <dbReference type="EMBL" id="CEK42228.1"/>
    </source>
</evidence>
<protein>
    <submittedName>
        <fullName evidence="1">Uncharacterized protein</fullName>
    </submittedName>
</protein>
<proteinExistence type="predicted"/>
<accession>A0A0G4E5D2</accession>
<keyword evidence="1" id="KW-0614">Plasmid</keyword>
<sequence length="58" mass="6232">MSLTQQLQLKTSNRCVPQAQGADLTVLDVDHTRFQGLDLATCSAVSIVPMTRLDAGDT</sequence>
<reference evidence="1" key="1">
    <citation type="submission" date="2014-12" db="EMBL/GenBank/DDBJ databases">
        <authorList>
            <person name="Hall J."/>
        </authorList>
    </citation>
    <scope>NUCLEOTIDE SEQUENCE [LARGE SCALE GENOMIC DNA]</scope>
    <source>
        <strain evidence="1">SBW25</strain>
        <plasmid evidence="1">pQBR57</plasmid>
    </source>
</reference>
<organism evidence="1">
    <name type="scientific">Pseudomonas fluorescens (strain SBW25)</name>
    <dbReference type="NCBI Taxonomy" id="216595"/>
    <lineage>
        <taxon>Bacteria</taxon>
        <taxon>Pseudomonadati</taxon>
        <taxon>Pseudomonadota</taxon>
        <taxon>Gammaproteobacteria</taxon>
        <taxon>Pseudomonadales</taxon>
        <taxon>Pseudomonadaceae</taxon>
        <taxon>Pseudomonas</taxon>
    </lineage>
</organism>